<feature type="region of interest" description="Disordered" evidence="1">
    <location>
        <begin position="1"/>
        <end position="41"/>
    </location>
</feature>
<sequence length="135" mass="14583">MGRSRIGGILIPPGSHPSNQTGGKVYTPAASYPSKSDPTKGYNVCEVSDGTTSCGCMGWTRRNPPGGRTCKHTEDYELFLRPDWNLMNNGQPVPHATFTPEPATFTPEPVMQAGTREKGGSLTDLLKKLDEDGMK</sequence>
<accession>A0A0F9FDT5</accession>
<dbReference type="AlphaFoldDB" id="A0A0F9FDT5"/>
<evidence type="ECO:0000256" key="1">
    <source>
        <dbReference type="SAM" id="MobiDB-lite"/>
    </source>
</evidence>
<reference evidence="2" key="1">
    <citation type="journal article" date="2015" name="Nature">
        <title>Complex archaea that bridge the gap between prokaryotes and eukaryotes.</title>
        <authorList>
            <person name="Spang A."/>
            <person name="Saw J.H."/>
            <person name="Jorgensen S.L."/>
            <person name="Zaremba-Niedzwiedzka K."/>
            <person name="Martijn J."/>
            <person name="Lind A.E."/>
            <person name="van Eijk R."/>
            <person name="Schleper C."/>
            <person name="Guy L."/>
            <person name="Ettema T.J."/>
        </authorList>
    </citation>
    <scope>NUCLEOTIDE SEQUENCE</scope>
</reference>
<organism evidence="2">
    <name type="scientific">marine sediment metagenome</name>
    <dbReference type="NCBI Taxonomy" id="412755"/>
    <lineage>
        <taxon>unclassified sequences</taxon>
        <taxon>metagenomes</taxon>
        <taxon>ecological metagenomes</taxon>
    </lineage>
</organism>
<evidence type="ECO:0000313" key="2">
    <source>
        <dbReference type="EMBL" id="KKL84569.1"/>
    </source>
</evidence>
<dbReference type="EMBL" id="LAZR01021664">
    <property type="protein sequence ID" value="KKL84569.1"/>
    <property type="molecule type" value="Genomic_DNA"/>
</dbReference>
<proteinExistence type="predicted"/>
<protein>
    <submittedName>
        <fullName evidence="2">Uncharacterized protein</fullName>
    </submittedName>
</protein>
<comment type="caution">
    <text evidence="2">The sequence shown here is derived from an EMBL/GenBank/DDBJ whole genome shotgun (WGS) entry which is preliminary data.</text>
</comment>
<name>A0A0F9FDT5_9ZZZZ</name>
<gene>
    <name evidence="2" type="ORF">LCGC14_1963390</name>
</gene>